<dbReference type="SUPFAM" id="SSF53448">
    <property type="entry name" value="Nucleotide-diphospho-sugar transferases"/>
    <property type="match status" value="1"/>
</dbReference>
<evidence type="ECO:0000256" key="1">
    <source>
        <dbReference type="SAM" id="MobiDB-lite"/>
    </source>
</evidence>
<dbReference type="EMBL" id="CP001577">
    <property type="protein sequence ID" value="ACO70488.1"/>
    <property type="molecule type" value="Genomic_DNA"/>
</dbReference>
<feature type="compositionally biased region" description="Basic and acidic residues" evidence="1">
    <location>
        <begin position="32"/>
        <end position="42"/>
    </location>
</feature>
<proteinExistence type="predicted"/>
<dbReference type="eggNOG" id="ENOG502T0MT">
    <property type="taxonomic scope" value="Eukaryota"/>
</dbReference>
<dbReference type="OrthoDB" id="10687185at2759"/>
<accession>C1FIW3</accession>
<dbReference type="RefSeq" id="XP_002509230.1">
    <property type="nucleotide sequence ID" value="XM_002509184.1"/>
</dbReference>
<sequence>MGSAAFKGSRVNPDGSVDSGTPRTPRTARRSNRPDRVTKDTKNGAGGRLTTPRGRIERNQGVNGEQATPGGKRLDFVLADTRALPKEKQHNGGVHFSDKVAERVSELAHRGEEALQTKAPTRQLRRSAGAKQPYASGGGSSWRDRVEKAKMNAAATISVAGLLSSGLGDMRKTRNYFDTMPPALEESLDVDYEGFIAEYTKVEKVFEEARRATGKDKKRRNHSKTQEEANTEDAAVDSAQALHDAREGVEVIDARISSSLTAMQAYLGRANEDVVIQNVQIRFPNADSQEMWMSAPENKPEIMRMLSEVRSGGGYGTIALLVFAGDLGPMREGGKRRPLYSIDPFDLLGELHQEQREHDLAATSATQADADGVEERQTTWLPSTTHFEGMCVGARMMTQLQLNISEQFGANALEAIKLIMVVSDATQSTVVKDMRSNNFYGFAKQHVLFINQHSYPGFRYVPELKVFCEDPSARSARYGSGFVMEQLTYPGEAFLFKQGRERSHLVESVLDYLLSVGVEWIYKTNIRTVGEDAFDTKFAAHAFALREKYDANMVIETVETTAQTSCKWGNVAMTSTSNSQFARILGVDTISPSDRINTLNAMMAAQPENRKTLYSATGRWMVELSALQEALETARFTPSFCLEHLLEAEPNLRRLRAAPAVYPQVHAHDLTCVAAIRAVCVSRSQENAPRDLGTPIIDDPIQTYQYMAKVQDRTIAFQTMVKQSYMNTMSTGVKGPSMVMMSSSGRSRHVIVVAIVDSEACGRILDVVNALLIPGVDEFHLVHVCKNAEAFRQAGTMLSQYDVDNVVHLVRHVIPQKQGVSTAEAITNKAVQLNATLIVVASEKLDRSREAKVGSVALALCKAQIASGQKDKELPCSILVVKNHSKTPNVVKSPAGSLSFVIGVDVDSSELFEFTCNLGRRGKDKLYLAHCTGPMGVHRKASRDEDNIITKFKERAIANGFVAVGRSLDGKPSLELPKFQSQVQGDIIAVSASRDTGEVSKGVVAMLKDPLAAAVLVYKPKLMNSSQLL</sequence>
<dbReference type="SUPFAM" id="SSF52402">
    <property type="entry name" value="Adenine nucleotide alpha hydrolases-like"/>
    <property type="match status" value="1"/>
</dbReference>
<evidence type="ECO:0000313" key="3">
    <source>
        <dbReference type="Proteomes" id="UP000002009"/>
    </source>
</evidence>
<reference evidence="2 3" key="1">
    <citation type="journal article" date="2009" name="Science">
        <title>Green evolution and dynamic adaptations revealed by genomes of the marine picoeukaryotes Micromonas.</title>
        <authorList>
            <person name="Worden A.Z."/>
            <person name="Lee J.H."/>
            <person name="Mock T."/>
            <person name="Rouze P."/>
            <person name="Simmons M.P."/>
            <person name="Aerts A.L."/>
            <person name="Allen A.E."/>
            <person name="Cuvelier M.L."/>
            <person name="Derelle E."/>
            <person name="Everett M.V."/>
            <person name="Foulon E."/>
            <person name="Grimwood J."/>
            <person name="Gundlach H."/>
            <person name="Henrissat B."/>
            <person name="Napoli C."/>
            <person name="McDonald S.M."/>
            <person name="Parker M.S."/>
            <person name="Rombauts S."/>
            <person name="Salamov A."/>
            <person name="Von Dassow P."/>
            <person name="Badger J.H."/>
            <person name="Coutinho P.M."/>
            <person name="Demir E."/>
            <person name="Dubchak I."/>
            <person name="Gentemann C."/>
            <person name="Eikrem W."/>
            <person name="Gready J.E."/>
            <person name="John U."/>
            <person name="Lanier W."/>
            <person name="Lindquist E.A."/>
            <person name="Lucas S."/>
            <person name="Mayer K.F."/>
            <person name="Moreau H."/>
            <person name="Not F."/>
            <person name="Otillar R."/>
            <person name="Panaud O."/>
            <person name="Pangilinan J."/>
            <person name="Paulsen I."/>
            <person name="Piegu B."/>
            <person name="Poliakov A."/>
            <person name="Robbens S."/>
            <person name="Schmutz J."/>
            <person name="Toulza E."/>
            <person name="Wyss T."/>
            <person name="Zelensky A."/>
            <person name="Zhou K."/>
            <person name="Armbrust E.V."/>
            <person name="Bhattacharya D."/>
            <person name="Goodenough U.W."/>
            <person name="Van de Peer Y."/>
            <person name="Grigoriev I.V."/>
        </authorList>
    </citation>
    <scope>NUCLEOTIDE SEQUENCE [LARGE SCALE GENOMIC DNA]</scope>
    <source>
        <strain evidence="3">RCC299 / NOUM17</strain>
    </source>
</reference>
<feature type="region of interest" description="Disordered" evidence="1">
    <location>
        <begin position="110"/>
        <end position="143"/>
    </location>
</feature>
<dbReference type="InterPro" id="IPR029044">
    <property type="entry name" value="Nucleotide-diphossugar_trans"/>
</dbReference>
<feature type="region of interest" description="Disordered" evidence="1">
    <location>
        <begin position="211"/>
        <end position="238"/>
    </location>
</feature>
<name>C1FIW3_MICCC</name>
<dbReference type="InParanoid" id="C1FIW3"/>
<dbReference type="Proteomes" id="UP000002009">
    <property type="component" value="Chromosome 12"/>
</dbReference>
<dbReference type="Gene3D" id="3.40.50.12370">
    <property type="match status" value="1"/>
</dbReference>
<dbReference type="KEGG" id="mis:MICPUN_63201"/>
<dbReference type="GeneID" id="8247876"/>
<organism evidence="2 3">
    <name type="scientific">Micromonas commoda (strain RCC299 / NOUM17 / CCMP2709)</name>
    <name type="common">Picoplanktonic green alga</name>
    <dbReference type="NCBI Taxonomy" id="296587"/>
    <lineage>
        <taxon>Eukaryota</taxon>
        <taxon>Viridiplantae</taxon>
        <taxon>Chlorophyta</taxon>
        <taxon>Mamiellophyceae</taxon>
        <taxon>Mamiellales</taxon>
        <taxon>Mamiellaceae</taxon>
        <taxon>Micromonas</taxon>
    </lineage>
</organism>
<dbReference type="AlphaFoldDB" id="C1FIW3"/>
<protein>
    <submittedName>
        <fullName evidence="2">Uncharacterized protein</fullName>
    </submittedName>
</protein>
<keyword evidence="3" id="KW-1185">Reference proteome</keyword>
<dbReference type="CDD" id="cd00293">
    <property type="entry name" value="USP-like"/>
    <property type="match status" value="1"/>
</dbReference>
<gene>
    <name evidence="2" type="ORF">MICPUN_63201</name>
</gene>
<evidence type="ECO:0000313" key="2">
    <source>
        <dbReference type="EMBL" id="ACO70488.1"/>
    </source>
</evidence>
<feature type="region of interest" description="Disordered" evidence="1">
    <location>
        <begin position="1"/>
        <end position="73"/>
    </location>
</feature>
<dbReference type="STRING" id="296587.C1FIW3"/>
<dbReference type="Gene3D" id="3.90.550.10">
    <property type="entry name" value="Spore Coat Polysaccharide Biosynthesis Protein SpsA, Chain A"/>
    <property type="match status" value="1"/>
</dbReference>